<evidence type="ECO:0000313" key="1">
    <source>
        <dbReference type="EMBL" id="DAF60926.1"/>
    </source>
</evidence>
<reference evidence="1" key="1">
    <citation type="journal article" date="2021" name="Proc. Natl. Acad. Sci. U.S.A.">
        <title>A Catalog of Tens of Thousands of Viruses from Human Metagenomes Reveals Hidden Associations with Chronic Diseases.</title>
        <authorList>
            <person name="Tisza M.J."/>
            <person name="Buck C.B."/>
        </authorList>
    </citation>
    <scope>NUCLEOTIDE SEQUENCE</scope>
    <source>
        <strain evidence="1">CteEQ43</strain>
    </source>
</reference>
<name>A0A8S5TCE0_9CAUD</name>
<protein>
    <submittedName>
        <fullName evidence="1">Uncharacterized protein</fullName>
    </submittedName>
</protein>
<sequence length="98" mass="11790">MCEYVDKNVCQITQQVCPWRYLCPKDGTWKDNKYMPQDCKIKQQADVPAGYCRVREERKGWLYIDLGEQTIRVKNPFDHTPLYVRVRKLKSGEYKLRE</sequence>
<accession>A0A8S5TCE0</accession>
<proteinExistence type="predicted"/>
<dbReference type="EMBL" id="BK032799">
    <property type="protein sequence ID" value="DAF60926.1"/>
    <property type="molecule type" value="Genomic_DNA"/>
</dbReference>
<organism evidence="1">
    <name type="scientific">Siphoviridae sp. cteEQ43</name>
    <dbReference type="NCBI Taxonomy" id="2827905"/>
    <lineage>
        <taxon>Viruses</taxon>
        <taxon>Duplodnaviria</taxon>
        <taxon>Heunggongvirae</taxon>
        <taxon>Uroviricota</taxon>
        <taxon>Caudoviricetes</taxon>
    </lineage>
</organism>